<name>A0A151P7I1_ALLMI</name>
<proteinExistence type="predicted"/>
<dbReference type="EMBL" id="AKHW03000635">
    <property type="protein sequence ID" value="KYO45047.1"/>
    <property type="molecule type" value="Genomic_DNA"/>
</dbReference>
<dbReference type="AlphaFoldDB" id="A0A151P7I1"/>
<organism evidence="1 2">
    <name type="scientific">Alligator mississippiensis</name>
    <name type="common">American alligator</name>
    <dbReference type="NCBI Taxonomy" id="8496"/>
    <lineage>
        <taxon>Eukaryota</taxon>
        <taxon>Metazoa</taxon>
        <taxon>Chordata</taxon>
        <taxon>Craniata</taxon>
        <taxon>Vertebrata</taxon>
        <taxon>Euteleostomi</taxon>
        <taxon>Archelosauria</taxon>
        <taxon>Archosauria</taxon>
        <taxon>Crocodylia</taxon>
        <taxon>Alligatoridae</taxon>
        <taxon>Alligatorinae</taxon>
        <taxon>Alligator</taxon>
    </lineage>
</organism>
<sequence>MKNVSRESCAISTPGNSCESSLSGAACQACCSGVCPPVPLCQHQVLEELNCNPEHTRWTPGEQCIC</sequence>
<evidence type="ECO:0000313" key="1">
    <source>
        <dbReference type="EMBL" id="KYO45047.1"/>
    </source>
</evidence>
<dbReference type="Proteomes" id="UP000050525">
    <property type="component" value="Unassembled WGS sequence"/>
</dbReference>
<protein>
    <submittedName>
        <fullName evidence="1">Uncharacterized protein</fullName>
    </submittedName>
</protein>
<keyword evidence="2" id="KW-1185">Reference proteome</keyword>
<accession>A0A151P7I1</accession>
<comment type="caution">
    <text evidence="1">The sequence shown here is derived from an EMBL/GenBank/DDBJ whole genome shotgun (WGS) entry which is preliminary data.</text>
</comment>
<gene>
    <name evidence="1" type="ORF">Y1Q_0007356</name>
</gene>
<evidence type="ECO:0000313" key="2">
    <source>
        <dbReference type="Proteomes" id="UP000050525"/>
    </source>
</evidence>
<reference evidence="1 2" key="1">
    <citation type="journal article" date="2012" name="Genome Biol.">
        <title>Sequencing three crocodilian genomes to illuminate the evolution of archosaurs and amniotes.</title>
        <authorList>
            <person name="St John J.A."/>
            <person name="Braun E.L."/>
            <person name="Isberg S.R."/>
            <person name="Miles L.G."/>
            <person name="Chong A.Y."/>
            <person name="Gongora J."/>
            <person name="Dalzell P."/>
            <person name="Moran C."/>
            <person name="Bed'hom B."/>
            <person name="Abzhanov A."/>
            <person name="Burgess S.C."/>
            <person name="Cooksey A.M."/>
            <person name="Castoe T.A."/>
            <person name="Crawford N.G."/>
            <person name="Densmore L.D."/>
            <person name="Drew J.C."/>
            <person name="Edwards S.V."/>
            <person name="Faircloth B.C."/>
            <person name="Fujita M.K."/>
            <person name="Greenwold M.J."/>
            <person name="Hoffmann F.G."/>
            <person name="Howard J.M."/>
            <person name="Iguchi T."/>
            <person name="Janes D.E."/>
            <person name="Khan S.Y."/>
            <person name="Kohno S."/>
            <person name="de Koning A.J."/>
            <person name="Lance S.L."/>
            <person name="McCarthy F.M."/>
            <person name="McCormack J.E."/>
            <person name="Merchant M.E."/>
            <person name="Peterson D.G."/>
            <person name="Pollock D.D."/>
            <person name="Pourmand N."/>
            <person name="Raney B.J."/>
            <person name="Roessler K.A."/>
            <person name="Sanford J.R."/>
            <person name="Sawyer R.H."/>
            <person name="Schmidt C.J."/>
            <person name="Triplett E.W."/>
            <person name="Tuberville T.D."/>
            <person name="Venegas-Anaya M."/>
            <person name="Howard J.T."/>
            <person name="Jarvis E.D."/>
            <person name="Guillette L.J.Jr."/>
            <person name="Glenn T.C."/>
            <person name="Green R.E."/>
            <person name="Ray D.A."/>
        </authorList>
    </citation>
    <scope>NUCLEOTIDE SEQUENCE [LARGE SCALE GENOMIC DNA]</scope>
    <source>
        <strain evidence="1">KSC_2009_1</strain>
    </source>
</reference>